<dbReference type="GO" id="GO:0005886">
    <property type="term" value="C:plasma membrane"/>
    <property type="evidence" value="ECO:0007669"/>
    <property type="project" value="UniProtKB-SubCell"/>
</dbReference>
<feature type="transmembrane region" description="Helical" evidence="12">
    <location>
        <begin position="97"/>
        <end position="116"/>
    </location>
</feature>
<comment type="subcellular location">
    <subcellularLocation>
        <location evidence="1">Cell membrane</location>
        <topology evidence="1">Multi-pass membrane protein</topology>
    </subcellularLocation>
</comment>
<comment type="similarity">
    <text evidence="11">Belongs to the cytochrome b561 family.</text>
</comment>
<dbReference type="STRING" id="1925591.BI308_06775"/>
<evidence type="ECO:0000313" key="14">
    <source>
        <dbReference type="EMBL" id="OJJ26312.1"/>
    </source>
</evidence>
<dbReference type="PANTHER" id="PTHR30529:SF1">
    <property type="entry name" value="CYTOCHROME B561 HOMOLOG 2"/>
    <property type="match status" value="1"/>
</dbReference>
<gene>
    <name evidence="14" type="ORF">BI308_06775</name>
</gene>
<dbReference type="PROSITE" id="PS51257">
    <property type="entry name" value="PROKAR_LIPOPROTEIN"/>
    <property type="match status" value="1"/>
</dbReference>
<proteinExistence type="inferred from homology"/>
<organism evidence="14 15">
    <name type="scientific">Roseofilum reptotaenium AO1-A</name>
    <dbReference type="NCBI Taxonomy" id="1925591"/>
    <lineage>
        <taxon>Bacteria</taxon>
        <taxon>Bacillati</taxon>
        <taxon>Cyanobacteriota</taxon>
        <taxon>Cyanophyceae</taxon>
        <taxon>Desertifilales</taxon>
        <taxon>Desertifilaceae</taxon>
        <taxon>Roseofilum</taxon>
    </lineage>
</organism>
<evidence type="ECO:0000313" key="15">
    <source>
        <dbReference type="Proteomes" id="UP000183940"/>
    </source>
</evidence>
<keyword evidence="15" id="KW-1185">Reference proteome</keyword>
<accession>A0A1L9QUK6</accession>
<dbReference type="GO" id="GO:0020037">
    <property type="term" value="F:heme binding"/>
    <property type="evidence" value="ECO:0007669"/>
    <property type="project" value="TreeGrafter"/>
</dbReference>
<keyword evidence="9" id="KW-0408">Iron</keyword>
<protein>
    <submittedName>
        <fullName evidence="14">Cytochrome B</fullName>
    </submittedName>
</protein>
<keyword evidence="8 12" id="KW-1133">Transmembrane helix</keyword>
<dbReference type="Proteomes" id="UP000183940">
    <property type="component" value="Unassembled WGS sequence"/>
</dbReference>
<name>A0A1L9QUK6_9CYAN</name>
<feature type="domain" description="Cytochrome b561 bacterial/Ni-hydrogenase" evidence="13">
    <location>
        <begin position="18"/>
        <end position="168"/>
    </location>
</feature>
<dbReference type="InterPro" id="IPR011577">
    <property type="entry name" value="Cyt_b561_bac/Ni-Hgenase"/>
</dbReference>
<keyword evidence="7" id="KW-0249">Electron transport</keyword>
<evidence type="ECO:0000256" key="11">
    <source>
        <dbReference type="ARBA" id="ARBA00037975"/>
    </source>
</evidence>
<dbReference type="Pfam" id="PF01292">
    <property type="entry name" value="Ni_hydr_CYTB"/>
    <property type="match status" value="1"/>
</dbReference>
<feature type="transmembrane region" description="Helical" evidence="12">
    <location>
        <begin position="20"/>
        <end position="38"/>
    </location>
</feature>
<evidence type="ECO:0000256" key="5">
    <source>
        <dbReference type="ARBA" id="ARBA00022692"/>
    </source>
</evidence>
<dbReference type="GO" id="GO:0046872">
    <property type="term" value="F:metal ion binding"/>
    <property type="evidence" value="ECO:0007669"/>
    <property type="project" value="UniProtKB-KW"/>
</dbReference>
<keyword evidence="6" id="KW-0479">Metal-binding</keyword>
<dbReference type="InterPro" id="IPR016174">
    <property type="entry name" value="Di-haem_cyt_TM"/>
</dbReference>
<dbReference type="InterPro" id="IPR052168">
    <property type="entry name" value="Cytochrome_b561_oxidase"/>
</dbReference>
<dbReference type="PANTHER" id="PTHR30529">
    <property type="entry name" value="CYTOCHROME B561"/>
    <property type="match status" value="1"/>
</dbReference>
<evidence type="ECO:0000256" key="9">
    <source>
        <dbReference type="ARBA" id="ARBA00023004"/>
    </source>
</evidence>
<keyword evidence="10 12" id="KW-0472">Membrane</keyword>
<evidence type="ECO:0000256" key="6">
    <source>
        <dbReference type="ARBA" id="ARBA00022723"/>
    </source>
</evidence>
<evidence type="ECO:0000256" key="8">
    <source>
        <dbReference type="ARBA" id="ARBA00022989"/>
    </source>
</evidence>
<evidence type="ECO:0000256" key="7">
    <source>
        <dbReference type="ARBA" id="ARBA00022982"/>
    </source>
</evidence>
<comment type="caution">
    <text evidence="14">The sequence shown here is derived from an EMBL/GenBank/DDBJ whole genome shotgun (WGS) entry which is preliminary data.</text>
</comment>
<feature type="transmembrane region" description="Helical" evidence="12">
    <location>
        <begin position="149"/>
        <end position="166"/>
    </location>
</feature>
<keyword evidence="2" id="KW-0813">Transport</keyword>
<keyword evidence="5 12" id="KW-0812">Transmembrane</keyword>
<dbReference type="GO" id="GO:0022904">
    <property type="term" value="P:respiratory electron transport chain"/>
    <property type="evidence" value="ECO:0007669"/>
    <property type="project" value="InterPro"/>
</dbReference>
<sequence length="189" mass="22298">MTTKQNKPRKTSAFQHLMSVHWWMAGCYLILFCTGPIMARLPRDLPGRNGLYDFHKSIAIISLILLAWRVITLVRVWGKKYAKRFPKTTPKWWQKTLLHLSLYILMVGVPLTGFFFSNSFQANGVKLFGLVVPDLFPPNEDQVELGRALHFWSSYGFLLFVTYHTYQQWHYVRGTWRRWQGFRQGSRAR</sequence>
<evidence type="ECO:0000256" key="2">
    <source>
        <dbReference type="ARBA" id="ARBA00022448"/>
    </source>
</evidence>
<dbReference type="Gene3D" id="1.20.950.20">
    <property type="entry name" value="Transmembrane di-heme cytochromes, Chain C"/>
    <property type="match status" value="1"/>
</dbReference>
<evidence type="ECO:0000256" key="3">
    <source>
        <dbReference type="ARBA" id="ARBA00022475"/>
    </source>
</evidence>
<evidence type="ECO:0000256" key="4">
    <source>
        <dbReference type="ARBA" id="ARBA00022617"/>
    </source>
</evidence>
<keyword evidence="4" id="KW-0349">Heme</keyword>
<dbReference type="SUPFAM" id="SSF81342">
    <property type="entry name" value="Transmembrane di-heme cytochromes"/>
    <property type="match status" value="1"/>
</dbReference>
<dbReference type="GO" id="GO:0009055">
    <property type="term" value="F:electron transfer activity"/>
    <property type="evidence" value="ECO:0007669"/>
    <property type="project" value="InterPro"/>
</dbReference>
<feature type="transmembrane region" description="Helical" evidence="12">
    <location>
        <begin position="58"/>
        <end position="77"/>
    </location>
</feature>
<evidence type="ECO:0000256" key="10">
    <source>
        <dbReference type="ARBA" id="ARBA00023136"/>
    </source>
</evidence>
<reference evidence="14" key="1">
    <citation type="submission" date="2016-10" db="EMBL/GenBank/DDBJ databases">
        <title>CRISPR-Cas defence system in Roseofilum reptotaenium: evidence of a bacteriophage-cyanobacterium arms race in the coral black band disease.</title>
        <authorList>
            <person name="Buerger P."/>
            <person name="Wood-Charlson E.M."/>
            <person name="Weynberg K.D."/>
            <person name="Willis B."/>
            <person name="Van Oppen M.J."/>
        </authorList>
    </citation>
    <scope>NUCLEOTIDE SEQUENCE [LARGE SCALE GENOMIC DNA]</scope>
    <source>
        <strain evidence="14">AO1-A</strain>
    </source>
</reference>
<dbReference type="AlphaFoldDB" id="A0A1L9QUK6"/>
<evidence type="ECO:0000256" key="12">
    <source>
        <dbReference type="SAM" id="Phobius"/>
    </source>
</evidence>
<keyword evidence="3" id="KW-1003">Cell membrane</keyword>
<dbReference type="EMBL" id="MLAW01000008">
    <property type="protein sequence ID" value="OJJ26312.1"/>
    <property type="molecule type" value="Genomic_DNA"/>
</dbReference>
<evidence type="ECO:0000259" key="13">
    <source>
        <dbReference type="Pfam" id="PF01292"/>
    </source>
</evidence>
<evidence type="ECO:0000256" key="1">
    <source>
        <dbReference type="ARBA" id="ARBA00004651"/>
    </source>
</evidence>